<dbReference type="InterPro" id="IPR051347">
    <property type="entry name" value="Circadian_clock_KaiC-rel"/>
</dbReference>
<dbReference type="PANTHER" id="PTHR42926">
    <property type="match status" value="1"/>
</dbReference>
<dbReference type="InterPro" id="IPR027417">
    <property type="entry name" value="P-loop_NTPase"/>
</dbReference>
<proteinExistence type="predicted"/>
<dbReference type="PANTHER" id="PTHR42926:SF1">
    <property type="entry name" value="CIRCADIAN CLOCK OSCILLATOR PROTEIN KAIC 1"/>
    <property type="match status" value="1"/>
</dbReference>
<accession>A0AA37HP40</accession>
<reference evidence="2" key="2">
    <citation type="submission" date="2021-08" db="EMBL/GenBank/DDBJ databases">
        <authorList>
            <person name="Tani A."/>
            <person name="Ola A."/>
            <person name="Ogura Y."/>
            <person name="Katsura K."/>
            <person name="Hayashi T."/>
        </authorList>
    </citation>
    <scope>NUCLEOTIDE SEQUENCE</scope>
    <source>
        <strain evidence="2">NBRC 103626</strain>
    </source>
</reference>
<dbReference type="Pfam" id="PF06745">
    <property type="entry name" value="ATPase"/>
    <property type="match status" value="1"/>
</dbReference>
<organism evidence="2 3">
    <name type="scientific">Methylobacterium gregans</name>
    <dbReference type="NCBI Taxonomy" id="374424"/>
    <lineage>
        <taxon>Bacteria</taxon>
        <taxon>Pseudomonadati</taxon>
        <taxon>Pseudomonadota</taxon>
        <taxon>Alphaproteobacteria</taxon>
        <taxon>Hyphomicrobiales</taxon>
        <taxon>Methylobacteriaceae</taxon>
        <taxon>Methylobacterium</taxon>
    </lineage>
</organism>
<feature type="domain" description="KaiC-like" evidence="1">
    <location>
        <begin position="16"/>
        <end position="81"/>
    </location>
</feature>
<dbReference type="InterPro" id="IPR014774">
    <property type="entry name" value="KaiC-like_dom"/>
</dbReference>
<evidence type="ECO:0000259" key="1">
    <source>
        <dbReference type="Pfam" id="PF06745"/>
    </source>
</evidence>
<evidence type="ECO:0000313" key="3">
    <source>
        <dbReference type="Proteomes" id="UP001055108"/>
    </source>
</evidence>
<evidence type="ECO:0000313" key="2">
    <source>
        <dbReference type="EMBL" id="GJD78951.1"/>
    </source>
</evidence>
<reference evidence="2" key="1">
    <citation type="journal article" date="2016" name="Front. Microbiol.">
        <title>Genome Sequence of the Piezophilic, Mesophilic Sulfate-Reducing Bacterium Desulfovibrio indicus J2T.</title>
        <authorList>
            <person name="Cao J."/>
            <person name="Maignien L."/>
            <person name="Shao Z."/>
            <person name="Alain K."/>
            <person name="Jebbar M."/>
        </authorList>
    </citation>
    <scope>NUCLEOTIDE SEQUENCE</scope>
    <source>
        <strain evidence="2">NBRC 103626</strain>
    </source>
</reference>
<sequence>MTNPATPLPTGGVSRISTGVPGLDAVLCGSLTPSRLYLQVGTPGTGKTTMALQFLREGAAGGELTLYVTLSETTEGFRAAATHG</sequence>
<keyword evidence="3" id="KW-1185">Reference proteome</keyword>
<name>A0AA37HP40_9HYPH</name>
<dbReference type="AlphaFoldDB" id="A0AA37HP40"/>
<gene>
    <name evidence="2" type="primary">radA_2</name>
    <name evidence="2" type="ORF">NBEOAGPD_2171</name>
</gene>
<comment type="caution">
    <text evidence="2">The sequence shown here is derived from an EMBL/GenBank/DDBJ whole genome shotgun (WGS) entry which is preliminary data.</text>
</comment>
<dbReference type="SUPFAM" id="SSF52540">
    <property type="entry name" value="P-loop containing nucleoside triphosphate hydrolases"/>
    <property type="match status" value="1"/>
</dbReference>
<dbReference type="EMBL" id="BPQM01000047">
    <property type="protein sequence ID" value="GJD78951.1"/>
    <property type="molecule type" value="Genomic_DNA"/>
</dbReference>
<dbReference type="Gene3D" id="3.40.50.300">
    <property type="entry name" value="P-loop containing nucleotide triphosphate hydrolases"/>
    <property type="match status" value="1"/>
</dbReference>
<dbReference type="Proteomes" id="UP001055108">
    <property type="component" value="Unassembled WGS sequence"/>
</dbReference>
<protein>
    <submittedName>
        <fullName evidence="2">DNA repair protein RadA</fullName>
    </submittedName>
</protein>